<sequence>MTAAKTALVIGGGIAGPATAMALRKAGIEATVYEAYPSTADGVGVTLAVAPNGIAALEVIGAAEAVRGVGQPMNRSIMADGRGRRLAELPGLEGLPPSLGLWRDDLCRALHETAERQGVRIEYGKRLVRVHEEPGGVTAEFADGTTATAEVLIGADGIRSTVRRLIDPHAPEPERAKLLNFGAAADIAVPAEPDAMYFVFGRRGFFGYWVQPDGRTAWFANVPHDRPMPGRQARQTAKAEWMRRLKEVYADDTPARDVLDHTDPEKLVVLGSLENMPKVPCWHRGRMVLVGDSAHAPSSSSGQGASMALESAVELARCLRDLPDPAAAFAAYERLRRRRVEKVIDRGAKTNDSKALGPFAKTAMRLMMPILTRTFLTPERMLGAEQRYRIDWDAPVTAPALQPAGGRI</sequence>
<keyword evidence="1" id="KW-0560">Oxidoreductase</keyword>
<dbReference type="RefSeq" id="WP_012851849.1">
    <property type="nucleotide sequence ID" value="NC_013510.1"/>
</dbReference>
<dbReference type="InterPro" id="IPR002938">
    <property type="entry name" value="FAD-bd"/>
</dbReference>
<dbReference type="EMBL" id="CP001738">
    <property type="protein sequence ID" value="ACY97065.1"/>
    <property type="molecule type" value="Genomic_DNA"/>
</dbReference>
<dbReference type="OrthoDB" id="9782160at2"/>
<dbReference type="GO" id="GO:0004497">
    <property type="term" value="F:monooxygenase activity"/>
    <property type="evidence" value="ECO:0007669"/>
    <property type="project" value="UniProtKB-KW"/>
</dbReference>
<evidence type="ECO:0000313" key="5">
    <source>
        <dbReference type="Proteomes" id="UP000001918"/>
    </source>
</evidence>
<evidence type="ECO:0000313" key="4">
    <source>
        <dbReference type="EMBL" id="ACY97065.1"/>
    </source>
</evidence>
<dbReference type="GO" id="GO:0071949">
    <property type="term" value="F:FAD binding"/>
    <property type="evidence" value="ECO:0007669"/>
    <property type="project" value="InterPro"/>
</dbReference>
<dbReference type="Pfam" id="PF01494">
    <property type="entry name" value="FAD_binding_3"/>
    <property type="match status" value="1"/>
</dbReference>
<evidence type="ECO:0000259" key="3">
    <source>
        <dbReference type="Pfam" id="PF01494"/>
    </source>
</evidence>
<dbReference type="eggNOG" id="COG0654">
    <property type="taxonomic scope" value="Bacteria"/>
</dbReference>
<dbReference type="Proteomes" id="UP000001918">
    <property type="component" value="Chromosome"/>
</dbReference>
<evidence type="ECO:0000256" key="1">
    <source>
        <dbReference type="ARBA" id="ARBA00023002"/>
    </source>
</evidence>
<dbReference type="Gene3D" id="3.50.50.60">
    <property type="entry name" value="FAD/NAD(P)-binding domain"/>
    <property type="match status" value="1"/>
</dbReference>
<reference evidence="4 5" key="1">
    <citation type="journal article" date="2011" name="Stand. Genomic Sci.">
        <title>Complete genome sequence of Thermomonospora curvata type strain (B9).</title>
        <authorList>
            <person name="Chertkov O."/>
            <person name="Sikorski J."/>
            <person name="Nolan M."/>
            <person name="Lapidus A."/>
            <person name="Lucas S."/>
            <person name="Del Rio T.G."/>
            <person name="Tice H."/>
            <person name="Cheng J.F."/>
            <person name="Goodwin L."/>
            <person name="Pitluck S."/>
            <person name="Liolios K."/>
            <person name="Ivanova N."/>
            <person name="Mavromatis K."/>
            <person name="Mikhailova N."/>
            <person name="Ovchinnikova G."/>
            <person name="Pati A."/>
            <person name="Chen A."/>
            <person name="Palaniappan K."/>
            <person name="Djao O.D."/>
            <person name="Land M."/>
            <person name="Hauser L."/>
            <person name="Chang Y.J."/>
            <person name="Jeffries C.D."/>
            <person name="Brettin T."/>
            <person name="Han C."/>
            <person name="Detter J.C."/>
            <person name="Rohde M."/>
            <person name="Goker M."/>
            <person name="Woyke T."/>
            <person name="Bristow J."/>
            <person name="Eisen J.A."/>
            <person name="Markowitz V."/>
            <person name="Hugenholtz P."/>
            <person name="Klenk H.P."/>
            <person name="Kyrpides N.C."/>
        </authorList>
    </citation>
    <scope>NUCLEOTIDE SEQUENCE [LARGE SCALE GENOMIC DNA]</scope>
    <source>
        <strain evidence="5">ATCC 19995 / DSM 43183 / JCM 3096 / KCTC 9072 / NBRC 15933 / NCIMB 10081 / Henssen B9</strain>
    </source>
</reference>
<dbReference type="KEGG" id="tcu:Tcur_1486"/>
<gene>
    <name evidence="4" type="ordered locus">Tcur_1486</name>
</gene>
<accession>D1AAQ5</accession>
<dbReference type="InterPro" id="IPR036188">
    <property type="entry name" value="FAD/NAD-bd_sf"/>
</dbReference>
<dbReference type="SUPFAM" id="SSF51905">
    <property type="entry name" value="FAD/NAD(P)-binding domain"/>
    <property type="match status" value="1"/>
</dbReference>
<dbReference type="HOGENOM" id="CLU_009665_19_5_11"/>
<evidence type="ECO:0000256" key="2">
    <source>
        <dbReference type="ARBA" id="ARBA00023033"/>
    </source>
</evidence>
<keyword evidence="5" id="KW-1185">Reference proteome</keyword>
<keyword evidence="2 4" id="KW-0503">Monooxygenase</keyword>
<organism evidence="4 5">
    <name type="scientific">Thermomonospora curvata (strain ATCC 19995 / DSM 43183 / JCM 3096 / KCTC 9072 / NBRC 15933 / NCIMB 10081 / Henssen B9)</name>
    <dbReference type="NCBI Taxonomy" id="471852"/>
    <lineage>
        <taxon>Bacteria</taxon>
        <taxon>Bacillati</taxon>
        <taxon>Actinomycetota</taxon>
        <taxon>Actinomycetes</taxon>
        <taxon>Streptosporangiales</taxon>
        <taxon>Thermomonosporaceae</taxon>
        <taxon>Thermomonospora</taxon>
    </lineage>
</organism>
<name>D1AAQ5_THECD</name>
<dbReference type="STRING" id="471852.Tcur_1486"/>
<dbReference type="InterPro" id="IPR050493">
    <property type="entry name" value="FAD-dep_Monooxygenase_BioMet"/>
</dbReference>
<dbReference type="PANTHER" id="PTHR13789:SF309">
    <property type="entry name" value="PUTATIVE (AFU_ORTHOLOGUE AFUA_6G14510)-RELATED"/>
    <property type="match status" value="1"/>
</dbReference>
<feature type="domain" description="FAD-binding" evidence="3">
    <location>
        <begin position="7"/>
        <end position="346"/>
    </location>
</feature>
<proteinExistence type="predicted"/>
<protein>
    <submittedName>
        <fullName evidence="4">Monooxygenase FAD-binding protein</fullName>
    </submittedName>
</protein>
<dbReference type="PRINTS" id="PR00420">
    <property type="entry name" value="RNGMNOXGNASE"/>
</dbReference>
<dbReference type="PANTHER" id="PTHR13789">
    <property type="entry name" value="MONOOXYGENASE"/>
    <property type="match status" value="1"/>
</dbReference>
<dbReference type="AlphaFoldDB" id="D1AAQ5"/>